<dbReference type="InterPro" id="IPR039569">
    <property type="entry name" value="FAS1-like_DH_region"/>
</dbReference>
<protein>
    <submittedName>
        <fullName evidence="3">3-methylfumaryl-CoA hydratase</fullName>
    </submittedName>
</protein>
<dbReference type="GO" id="GO:0019171">
    <property type="term" value="F:(3R)-hydroxyacyl-[acyl-carrier-protein] dehydratase activity"/>
    <property type="evidence" value="ECO:0007669"/>
    <property type="project" value="TreeGrafter"/>
</dbReference>
<dbReference type="PANTHER" id="PTHR28152">
    <property type="entry name" value="HYDROXYACYL-THIOESTER DEHYDRATASE TYPE 2, MITOCHONDRIAL"/>
    <property type="match status" value="1"/>
</dbReference>
<dbReference type="InterPro" id="IPR052741">
    <property type="entry name" value="Mitochondrial_HTD2"/>
</dbReference>
<evidence type="ECO:0000313" key="4">
    <source>
        <dbReference type="Proteomes" id="UP000236723"/>
    </source>
</evidence>
<dbReference type="Proteomes" id="UP000236723">
    <property type="component" value="Unassembled WGS sequence"/>
</dbReference>
<dbReference type="PANTHER" id="PTHR28152:SF1">
    <property type="entry name" value="HYDROXYACYL-THIOESTER DEHYDRATASE TYPE 2, MITOCHONDRIAL"/>
    <property type="match status" value="1"/>
</dbReference>
<dbReference type="Pfam" id="PF13452">
    <property type="entry name" value="FAS1_DH_region"/>
    <property type="match status" value="1"/>
</dbReference>
<dbReference type="SUPFAM" id="SSF54637">
    <property type="entry name" value="Thioesterase/thiol ester dehydrase-isomerase"/>
    <property type="match status" value="1"/>
</dbReference>
<evidence type="ECO:0000259" key="2">
    <source>
        <dbReference type="Pfam" id="PF13452"/>
    </source>
</evidence>
<evidence type="ECO:0000313" key="3">
    <source>
        <dbReference type="EMBL" id="SEG69320.1"/>
    </source>
</evidence>
<feature type="domain" description="FAS1-like dehydratase" evidence="2">
    <location>
        <begin position="60"/>
        <end position="120"/>
    </location>
</feature>
<reference evidence="4" key="1">
    <citation type="submission" date="2016-10" db="EMBL/GenBank/DDBJ databases">
        <authorList>
            <person name="Varghese N."/>
            <person name="Submissions S."/>
        </authorList>
    </citation>
    <scope>NUCLEOTIDE SEQUENCE [LARGE SCALE GENOMIC DNA]</scope>
    <source>
        <strain evidence="4">DSM 43163</strain>
    </source>
</reference>
<sequence length="263" mass="28767">MTDELPPGPAAVLAGVLDRPGDAPGQGEPLPPLWHWLYFLEWPAQSELGADGHPAHGHFLPPIPERTRMFAGGRLRVHAPLEVGRPAVRTSTLAGVNVKQGRTGEMLFVTVRHEIRQTGELRITDEQDLVYRSGSAPARHELDTRPLPSSQDPWRLPVAADTPLLFRFSALTANAHRIHYDAPYARDVEGYPGLVVHGPLLAVLMAELPRRHAPERRVTGLTYRFRRPVFLGEQALVTGGPDGRLAVVGPSGESRAEATAEFA</sequence>
<dbReference type="InterPro" id="IPR029069">
    <property type="entry name" value="HotDog_dom_sf"/>
</dbReference>
<dbReference type="RefSeq" id="WP_235018007.1">
    <property type="nucleotide sequence ID" value="NZ_FNVO01000009.1"/>
</dbReference>
<dbReference type="AlphaFoldDB" id="A0A1H6C8L5"/>
<proteinExistence type="predicted"/>
<dbReference type="Gene3D" id="3.10.129.10">
    <property type="entry name" value="Hotdog Thioesterase"/>
    <property type="match status" value="2"/>
</dbReference>
<accession>A0A1H6C8L5</accession>
<evidence type="ECO:0000256" key="1">
    <source>
        <dbReference type="SAM" id="MobiDB-lite"/>
    </source>
</evidence>
<dbReference type="EMBL" id="FNVO01000009">
    <property type="protein sequence ID" value="SEG69320.1"/>
    <property type="molecule type" value="Genomic_DNA"/>
</dbReference>
<name>A0A1H6C8L5_9ACTN</name>
<feature type="region of interest" description="Disordered" evidence="1">
    <location>
        <begin position="1"/>
        <end position="25"/>
    </location>
</feature>
<gene>
    <name evidence="3" type="ORF">SAMN04489712_10972</name>
</gene>
<keyword evidence="4" id="KW-1185">Reference proteome</keyword>
<organism evidence="3 4">
    <name type="scientific">Thermomonospora echinospora</name>
    <dbReference type="NCBI Taxonomy" id="1992"/>
    <lineage>
        <taxon>Bacteria</taxon>
        <taxon>Bacillati</taxon>
        <taxon>Actinomycetota</taxon>
        <taxon>Actinomycetes</taxon>
        <taxon>Streptosporangiales</taxon>
        <taxon>Thermomonosporaceae</taxon>
        <taxon>Thermomonospora</taxon>
    </lineage>
</organism>